<dbReference type="InterPro" id="IPR055235">
    <property type="entry name" value="ASD1_cat"/>
</dbReference>
<protein>
    <submittedName>
        <fullName evidence="2">Glycoside hydrolase family 51 protein</fullName>
    </submittedName>
</protein>
<evidence type="ECO:0000313" key="3">
    <source>
        <dbReference type="Proteomes" id="UP000076532"/>
    </source>
</evidence>
<dbReference type="InterPro" id="IPR017853">
    <property type="entry name" value="GH"/>
</dbReference>
<dbReference type="InterPro" id="IPR051563">
    <property type="entry name" value="Glycosyl_Hydrolase_51"/>
</dbReference>
<dbReference type="GO" id="GO:0046556">
    <property type="term" value="F:alpha-L-arabinofuranosidase activity"/>
    <property type="evidence" value="ECO:0007669"/>
    <property type="project" value="TreeGrafter"/>
</dbReference>
<dbReference type="Gene3D" id="3.20.20.80">
    <property type="entry name" value="Glycosidases"/>
    <property type="match status" value="1"/>
</dbReference>
<dbReference type="OrthoDB" id="406864at2759"/>
<dbReference type="EMBL" id="KV419386">
    <property type="protein sequence ID" value="KZP01911.1"/>
    <property type="molecule type" value="Genomic_DNA"/>
</dbReference>
<feature type="domain" description="Alpha-L-arabinofuranosidase 1 catalytic" evidence="1">
    <location>
        <begin position="1"/>
        <end position="79"/>
    </location>
</feature>
<name>A0A167SH11_9AGAM</name>
<sequence length="94" mass="10172">RWQWNATVGALIDRPGRVGDWGYPNTDGLGLYEYMTFCEDVGMEAIMAIWAGYSLNGASVAQGAALEPYIQQSIDQVSGISDLFCETTSLSASI</sequence>
<organism evidence="2 3">
    <name type="scientific">Athelia psychrophila</name>
    <dbReference type="NCBI Taxonomy" id="1759441"/>
    <lineage>
        <taxon>Eukaryota</taxon>
        <taxon>Fungi</taxon>
        <taxon>Dikarya</taxon>
        <taxon>Basidiomycota</taxon>
        <taxon>Agaricomycotina</taxon>
        <taxon>Agaricomycetes</taxon>
        <taxon>Agaricomycetidae</taxon>
        <taxon>Atheliales</taxon>
        <taxon>Atheliaceae</taxon>
        <taxon>Athelia</taxon>
    </lineage>
</organism>
<dbReference type="Proteomes" id="UP000076532">
    <property type="component" value="Unassembled WGS sequence"/>
</dbReference>
<dbReference type="Pfam" id="PF22848">
    <property type="entry name" value="ASD1_dom"/>
    <property type="match status" value="1"/>
</dbReference>
<feature type="non-terminal residue" evidence="2">
    <location>
        <position position="1"/>
    </location>
</feature>
<dbReference type="PANTHER" id="PTHR31776">
    <property type="entry name" value="ALPHA-L-ARABINOFURANOSIDASE 1"/>
    <property type="match status" value="1"/>
</dbReference>
<accession>A0A167SH11</accession>
<evidence type="ECO:0000313" key="2">
    <source>
        <dbReference type="EMBL" id="KZP01911.1"/>
    </source>
</evidence>
<keyword evidence="2" id="KW-0378">Hydrolase</keyword>
<reference evidence="2 3" key="1">
    <citation type="journal article" date="2016" name="Mol. Biol. Evol.">
        <title>Comparative Genomics of Early-Diverging Mushroom-Forming Fungi Provides Insights into the Origins of Lignocellulose Decay Capabilities.</title>
        <authorList>
            <person name="Nagy L.G."/>
            <person name="Riley R."/>
            <person name="Tritt A."/>
            <person name="Adam C."/>
            <person name="Daum C."/>
            <person name="Floudas D."/>
            <person name="Sun H."/>
            <person name="Yadav J.S."/>
            <person name="Pangilinan J."/>
            <person name="Larsson K.H."/>
            <person name="Matsuura K."/>
            <person name="Barry K."/>
            <person name="Labutti K."/>
            <person name="Kuo R."/>
            <person name="Ohm R.A."/>
            <person name="Bhattacharya S.S."/>
            <person name="Shirouzu T."/>
            <person name="Yoshinaga Y."/>
            <person name="Martin F.M."/>
            <person name="Grigoriev I.V."/>
            <person name="Hibbett D.S."/>
        </authorList>
    </citation>
    <scope>NUCLEOTIDE SEQUENCE [LARGE SCALE GENOMIC DNA]</scope>
    <source>
        <strain evidence="2 3">CBS 109695</strain>
    </source>
</reference>
<keyword evidence="3" id="KW-1185">Reference proteome</keyword>
<dbReference type="PANTHER" id="PTHR31776:SF0">
    <property type="entry name" value="ALPHA-L-ARABINOFURANOSIDASE 1"/>
    <property type="match status" value="1"/>
</dbReference>
<dbReference type="AlphaFoldDB" id="A0A167SH11"/>
<dbReference type="STRING" id="436010.A0A167SH11"/>
<evidence type="ECO:0000259" key="1">
    <source>
        <dbReference type="Pfam" id="PF22848"/>
    </source>
</evidence>
<proteinExistence type="predicted"/>
<gene>
    <name evidence="2" type="ORF">FIBSPDRAFT_771500</name>
</gene>
<dbReference type="SUPFAM" id="SSF51445">
    <property type="entry name" value="(Trans)glycosidases"/>
    <property type="match status" value="1"/>
</dbReference>